<organism evidence="1 2">
    <name type="scientific">Gymnopus androsaceus JB14</name>
    <dbReference type="NCBI Taxonomy" id="1447944"/>
    <lineage>
        <taxon>Eukaryota</taxon>
        <taxon>Fungi</taxon>
        <taxon>Dikarya</taxon>
        <taxon>Basidiomycota</taxon>
        <taxon>Agaricomycotina</taxon>
        <taxon>Agaricomycetes</taxon>
        <taxon>Agaricomycetidae</taxon>
        <taxon>Agaricales</taxon>
        <taxon>Marasmiineae</taxon>
        <taxon>Omphalotaceae</taxon>
        <taxon>Gymnopus</taxon>
    </lineage>
</organism>
<name>A0A6A4GUH7_9AGAR</name>
<reference evidence="1" key="1">
    <citation type="journal article" date="2019" name="Environ. Microbiol.">
        <title>Fungal ecological strategies reflected in gene transcription - a case study of two litter decomposers.</title>
        <authorList>
            <person name="Barbi F."/>
            <person name="Kohler A."/>
            <person name="Barry K."/>
            <person name="Baskaran P."/>
            <person name="Daum C."/>
            <person name="Fauchery L."/>
            <person name="Ihrmark K."/>
            <person name="Kuo A."/>
            <person name="LaButti K."/>
            <person name="Lipzen A."/>
            <person name="Morin E."/>
            <person name="Grigoriev I.V."/>
            <person name="Henrissat B."/>
            <person name="Lindahl B."/>
            <person name="Martin F."/>
        </authorList>
    </citation>
    <scope>NUCLEOTIDE SEQUENCE</scope>
    <source>
        <strain evidence="1">JB14</strain>
    </source>
</reference>
<sequence length="264" mass="30067">MTLVKAADETFLQEYRLKGLQDDTLLDKDEIKELKGLKFFLFIFHIRHQTKDILTIVQTLPTNVHVDVLENPNSLTALVESDIALLELYKLALDKATNFENDFCKAEGKIGSLEKDLQGSCNDIYLGKSLRQKQGPLTQWSHRLREELEQNNNTGHSFQWCTDFNHDYSPDVEGDALSGQRTLPHHAWSVFFWGLGPISHGNVTKVCSAEKWSRFPVLSRAEAKHQKAGVVGDALCWKYRREQETMSLNNEGMMQGDTAKTNIN</sequence>
<keyword evidence="2" id="KW-1185">Reference proteome</keyword>
<evidence type="ECO:0000313" key="2">
    <source>
        <dbReference type="Proteomes" id="UP000799118"/>
    </source>
</evidence>
<dbReference type="AlphaFoldDB" id="A0A6A4GUH7"/>
<gene>
    <name evidence="1" type="ORF">BT96DRAFT_946820</name>
</gene>
<accession>A0A6A4GUH7</accession>
<evidence type="ECO:0000313" key="1">
    <source>
        <dbReference type="EMBL" id="KAE9389472.1"/>
    </source>
</evidence>
<proteinExistence type="predicted"/>
<dbReference type="Proteomes" id="UP000799118">
    <property type="component" value="Unassembled WGS sequence"/>
</dbReference>
<dbReference type="EMBL" id="ML769695">
    <property type="protein sequence ID" value="KAE9389472.1"/>
    <property type="molecule type" value="Genomic_DNA"/>
</dbReference>
<protein>
    <submittedName>
        <fullName evidence="1">Uncharacterized protein</fullName>
    </submittedName>
</protein>